<comment type="function">
    <text evidence="1">TetR is the repressor of the tetracycline resistance element; its N-terminal region forms a helix-turn-helix structure and binds DNA. Binding of tetracycline to TetR reduces the repressor affinity for the tetracycline resistance gene (tetA) promoter operator sites.</text>
</comment>
<dbReference type="PANTHER" id="PTHR30055:SF151">
    <property type="entry name" value="TRANSCRIPTIONAL REGULATORY PROTEIN"/>
    <property type="match status" value="1"/>
</dbReference>
<evidence type="ECO:0000256" key="4">
    <source>
        <dbReference type="ARBA" id="ARBA00023163"/>
    </source>
</evidence>
<evidence type="ECO:0000256" key="1">
    <source>
        <dbReference type="ARBA" id="ARBA00002856"/>
    </source>
</evidence>
<name>A0ABR9X931_9RHOB</name>
<protein>
    <submittedName>
        <fullName evidence="7">TetR family transcriptional regulator</fullName>
    </submittedName>
</protein>
<dbReference type="Proteomes" id="UP000607796">
    <property type="component" value="Unassembled WGS sequence"/>
</dbReference>
<gene>
    <name evidence="7" type="ORF">IQ782_24640</name>
</gene>
<dbReference type="Pfam" id="PF00440">
    <property type="entry name" value="TetR_N"/>
    <property type="match status" value="1"/>
</dbReference>
<feature type="domain" description="HTH tetR-type" evidence="6">
    <location>
        <begin position="1"/>
        <end position="60"/>
    </location>
</feature>
<evidence type="ECO:0000313" key="7">
    <source>
        <dbReference type="EMBL" id="MBE9640047.1"/>
    </source>
</evidence>
<dbReference type="InterPro" id="IPR009057">
    <property type="entry name" value="Homeodomain-like_sf"/>
</dbReference>
<comment type="caution">
    <text evidence="7">The sequence shown here is derived from an EMBL/GenBank/DDBJ whole genome shotgun (WGS) entry which is preliminary data.</text>
</comment>
<evidence type="ECO:0000259" key="6">
    <source>
        <dbReference type="PROSITE" id="PS50977"/>
    </source>
</evidence>
<keyword evidence="8" id="KW-1185">Reference proteome</keyword>
<dbReference type="InterPro" id="IPR050109">
    <property type="entry name" value="HTH-type_TetR-like_transc_reg"/>
</dbReference>
<dbReference type="InterPro" id="IPR003012">
    <property type="entry name" value="Tet_transcr_reg_TetR"/>
</dbReference>
<feature type="DNA-binding region" description="H-T-H motif" evidence="5">
    <location>
        <begin position="23"/>
        <end position="42"/>
    </location>
</feature>
<dbReference type="PANTHER" id="PTHR30055">
    <property type="entry name" value="HTH-TYPE TRANSCRIPTIONAL REGULATOR RUTR"/>
    <property type="match status" value="1"/>
</dbReference>
<proteinExistence type="predicted"/>
<keyword evidence="2" id="KW-0805">Transcription regulation</keyword>
<evidence type="ECO:0000256" key="5">
    <source>
        <dbReference type="PROSITE-ProRule" id="PRU00335"/>
    </source>
</evidence>
<dbReference type="EMBL" id="JADFFK010000025">
    <property type="protein sequence ID" value="MBE9640047.1"/>
    <property type="molecule type" value="Genomic_DNA"/>
</dbReference>
<sequence length="185" mass="20143">MDRDTVIEQGLALAHEQGLDALSLRTLATRLGVKAPSLYWHVANKGDLLAAMGERLLWDCLGEIPEVSTWQDWLRAYGRQLWLTQSTFRDSGQLLMALRSNAVGCERVNAEITSRLGAFGVPPDNARVMQWSVQTLMCGSLAIAQVTYASPASVEAASLDNLEALVAGWSARSADGFPSTDYLSE</sequence>
<dbReference type="InterPro" id="IPR036271">
    <property type="entry name" value="Tet_transcr_reg_TetR-rel_C_sf"/>
</dbReference>
<dbReference type="Gene3D" id="1.10.357.10">
    <property type="entry name" value="Tetracycline Repressor, domain 2"/>
    <property type="match status" value="1"/>
</dbReference>
<evidence type="ECO:0000256" key="3">
    <source>
        <dbReference type="ARBA" id="ARBA00023125"/>
    </source>
</evidence>
<dbReference type="PRINTS" id="PR00400">
    <property type="entry name" value="TETREPRESSOR"/>
</dbReference>
<dbReference type="SUPFAM" id="SSF48498">
    <property type="entry name" value="Tetracyclin repressor-like, C-terminal domain"/>
    <property type="match status" value="1"/>
</dbReference>
<dbReference type="PROSITE" id="PS50977">
    <property type="entry name" value="HTH_TETR_2"/>
    <property type="match status" value="1"/>
</dbReference>
<accession>A0ABR9X931</accession>
<evidence type="ECO:0000313" key="8">
    <source>
        <dbReference type="Proteomes" id="UP000607796"/>
    </source>
</evidence>
<dbReference type="RefSeq" id="WP_194137322.1">
    <property type="nucleotide sequence ID" value="NZ_JADFFK010000025.1"/>
</dbReference>
<dbReference type="InterPro" id="IPR001647">
    <property type="entry name" value="HTH_TetR"/>
</dbReference>
<organism evidence="7 8">
    <name type="scientific">Salipiger mangrovisoli</name>
    <dbReference type="NCBI Taxonomy" id="2865933"/>
    <lineage>
        <taxon>Bacteria</taxon>
        <taxon>Pseudomonadati</taxon>
        <taxon>Pseudomonadota</taxon>
        <taxon>Alphaproteobacteria</taxon>
        <taxon>Rhodobacterales</taxon>
        <taxon>Roseobacteraceae</taxon>
        <taxon>Salipiger</taxon>
    </lineage>
</organism>
<dbReference type="SUPFAM" id="SSF46689">
    <property type="entry name" value="Homeodomain-like"/>
    <property type="match status" value="1"/>
</dbReference>
<evidence type="ECO:0000256" key="2">
    <source>
        <dbReference type="ARBA" id="ARBA00023015"/>
    </source>
</evidence>
<keyword evidence="3 5" id="KW-0238">DNA-binding</keyword>
<reference evidence="7 8" key="1">
    <citation type="journal article" date="2021" name="Int. J. Syst. Evol. Microbiol.">
        <title>Salipiger mangrovisoli sp. nov., isolated from mangrove soil and the proposal for the reclassification of Paraphaeobacter pallidus as Salipiger pallidus comb. nov.</title>
        <authorList>
            <person name="Du J."/>
            <person name="Liu Y."/>
            <person name="Pei T."/>
            <person name="Deng M.R."/>
            <person name="Zhu H."/>
        </authorList>
    </citation>
    <scope>NUCLEOTIDE SEQUENCE [LARGE SCALE GENOMIC DNA]</scope>
    <source>
        <strain evidence="7 8">6D45A</strain>
    </source>
</reference>
<keyword evidence="4" id="KW-0804">Transcription</keyword>